<feature type="compositionally biased region" description="Low complexity" evidence="1">
    <location>
        <begin position="38"/>
        <end position="57"/>
    </location>
</feature>
<accession>A0ABQ7Q276</accession>
<comment type="caution">
    <text evidence="2">The sequence shown here is derived from an EMBL/GenBank/DDBJ whole genome shotgun (WGS) entry which is preliminary data.</text>
</comment>
<proteinExistence type="predicted"/>
<protein>
    <submittedName>
        <fullName evidence="2">Uncharacterized protein</fullName>
    </submittedName>
</protein>
<evidence type="ECO:0000313" key="3">
    <source>
        <dbReference type="Proteomes" id="UP000823941"/>
    </source>
</evidence>
<keyword evidence="3" id="KW-1185">Reference proteome</keyword>
<reference evidence="2 3" key="1">
    <citation type="submission" date="2021-06" db="EMBL/GenBank/DDBJ databases">
        <title>A haploid diamondback moth (Plutella xylostella L.) genome assembly resolves 31 chromosomes and identifies a diamide resistance mutation.</title>
        <authorList>
            <person name="Ward C.M."/>
            <person name="Perry K.D."/>
            <person name="Baker G."/>
            <person name="Powis K."/>
            <person name="Heckel D.G."/>
            <person name="Baxter S.W."/>
        </authorList>
    </citation>
    <scope>NUCLEOTIDE SEQUENCE [LARGE SCALE GENOMIC DNA]</scope>
    <source>
        <strain evidence="2 3">LV</strain>
        <tissue evidence="2">Single pupa</tissue>
    </source>
</reference>
<feature type="region of interest" description="Disordered" evidence="1">
    <location>
        <begin position="38"/>
        <end position="59"/>
    </location>
</feature>
<evidence type="ECO:0000256" key="1">
    <source>
        <dbReference type="SAM" id="MobiDB-lite"/>
    </source>
</evidence>
<dbReference type="EMBL" id="JAHIBW010000022">
    <property type="protein sequence ID" value="KAG7299338.1"/>
    <property type="molecule type" value="Genomic_DNA"/>
</dbReference>
<sequence>MLETLEEGEVEKQMLEREETENRLFSLMAKAQELIDNFNESNNKSSSSSQCNSGQSNIKLPPLKISSFNGDTNKWLEFHERSDFF</sequence>
<dbReference type="Proteomes" id="UP000823941">
    <property type="component" value="Chromosome 22"/>
</dbReference>
<gene>
    <name evidence="2" type="ORF">JYU34_016268</name>
</gene>
<name>A0ABQ7Q276_PLUXY</name>
<evidence type="ECO:0000313" key="2">
    <source>
        <dbReference type="EMBL" id="KAG7299338.1"/>
    </source>
</evidence>
<organism evidence="2 3">
    <name type="scientific">Plutella xylostella</name>
    <name type="common">Diamondback moth</name>
    <name type="synonym">Plutella maculipennis</name>
    <dbReference type="NCBI Taxonomy" id="51655"/>
    <lineage>
        <taxon>Eukaryota</taxon>
        <taxon>Metazoa</taxon>
        <taxon>Ecdysozoa</taxon>
        <taxon>Arthropoda</taxon>
        <taxon>Hexapoda</taxon>
        <taxon>Insecta</taxon>
        <taxon>Pterygota</taxon>
        <taxon>Neoptera</taxon>
        <taxon>Endopterygota</taxon>
        <taxon>Lepidoptera</taxon>
        <taxon>Glossata</taxon>
        <taxon>Ditrysia</taxon>
        <taxon>Yponomeutoidea</taxon>
        <taxon>Plutellidae</taxon>
        <taxon>Plutella</taxon>
    </lineage>
</organism>